<protein>
    <submittedName>
        <fullName evidence="2">Uncharacterized protein</fullName>
    </submittedName>
</protein>
<evidence type="ECO:0000256" key="1">
    <source>
        <dbReference type="SAM" id="MobiDB-lite"/>
    </source>
</evidence>
<gene>
    <name evidence="2" type="ORF">GWI71_03570</name>
</gene>
<sequence>MSDRRSGKRLLNEALSSLLDVLQKGDRVYLIAELTPEKMDAVLAEMAANDDFEDDDPLEANGDERSPNESWA</sequence>
<organism evidence="2 3">
    <name type="scientific">Pannonibacter tanglangensis</name>
    <dbReference type="NCBI Taxonomy" id="2750084"/>
    <lineage>
        <taxon>Bacteria</taxon>
        <taxon>Pseudomonadati</taxon>
        <taxon>Pseudomonadota</taxon>
        <taxon>Alphaproteobacteria</taxon>
        <taxon>Hyphomicrobiales</taxon>
        <taxon>Stappiaceae</taxon>
        <taxon>Pannonibacter</taxon>
    </lineage>
</organism>
<name>A0ABW9ZGH6_9HYPH</name>
<dbReference type="Proteomes" id="UP000541347">
    <property type="component" value="Unassembled WGS sequence"/>
</dbReference>
<feature type="compositionally biased region" description="Acidic residues" evidence="1">
    <location>
        <begin position="48"/>
        <end position="58"/>
    </location>
</feature>
<dbReference type="RefSeq" id="WP_161673965.1">
    <property type="nucleotide sequence ID" value="NZ_JAABLP010000001.1"/>
</dbReference>
<keyword evidence="3" id="KW-1185">Reference proteome</keyword>
<evidence type="ECO:0000313" key="3">
    <source>
        <dbReference type="Proteomes" id="UP000541347"/>
    </source>
</evidence>
<feature type="region of interest" description="Disordered" evidence="1">
    <location>
        <begin position="48"/>
        <end position="72"/>
    </location>
</feature>
<accession>A0ABW9ZGH6</accession>
<proteinExistence type="predicted"/>
<evidence type="ECO:0000313" key="2">
    <source>
        <dbReference type="EMBL" id="NBN62751.1"/>
    </source>
</evidence>
<comment type="caution">
    <text evidence="2">The sequence shown here is derived from an EMBL/GenBank/DDBJ whole genome shotgun (WGS) entry which is preliminary data.</text>
</comment>
<dbReference type="EMBL" id="JAABLP010000001">
    <property type="protein sequence ID" value="NBN62751.1"/>
    <property type="molecule type" value="Genomic_DNA"/>
</dbReference>
<reference evidence="2 3" key="1">
    <citation type="submission" date="2020-01" db="EMBL/GenBank/DDBJ databases">
        <authorList>
            <person name="Peng S.Y."/>
            <person name="Li J."/>
            <person name="Wang M."/>
            <person name="Wang L."/>
            <person name="Wang C.Q."/>
            <person name="Wang J.R."/>
        </authorList>
    </citation>
    <scope>NUCLEOTIDE SEQUENCE [LARGE SCALE GENOMIC DNA]</scope>
    <source>
        <strain evidence="2 3">XCT-34</strain>
    </source>
</reference>
<feature type="compositionally biased region" description="Basic and acidic residues" evidence="1">
    <location>
        <begin position="62"/>
        <end position="72"/>
    </location>
</feature>